<sequence length="423" mass="47376">MSLADPLVAAERQIVSEHQLREQVINEEFKIWKKTVPLLYDTIHTHAMKWPLMAVQFLPKYTVSEDKNTISVSLVIGTNTSGREQDLVQVVSLDLPSTFAPDFDEFAVSSSIPIPMNGSESSFKVVHSWNHPGEVNKLQVSPDGESILTFDNQGTVHLFSSPEKPSVDFKFHDSEGYGLDWVSSTEFLSGANDSKLALWDVAKPEAPKEKILTHSAVINDISFSRPSKYLFGSVSDDFSTQIHDIRATNQSPVIKITNNHVANAISFHPSVSSLFATAGKDNVVKLYDARNVNEPIRLLFGHNDSVVGLTWDADKEPNLLHSWGLDKRVITWDLNYLGEEYTYPTSESSDSKRKTRHMEDPCLKFVHGGHTNRINDFSVHPTISNLYASVGDDTLLEVFKPKTLVEEDDQKEDDNSDEAETKE</sequence>
<accession>A0ACD0WMM2</accession>
<dbReference type="Proteomes" id="UP000326582">
    <property type="component" value="Chromosome 4"/>
</dbReference>
<reference evidence="2" key="1">
    <citation type="journal article" date="2019" name="MBio">
        <title>Comparative genomics for the elucidation of multidrug resistance (MDR) in Candida lusitaniae.</title>
        <authorList>
            <person name="Kannan A."/>
            <person name="Asner S.A."/>
            <person name="Trachsel E."/>
            <person name="Kelly S."/>
            <person name="Parker J."/>
            <person name="Sanglard D."/>
        </authorList>
    </citation>
    <scope>NUCLEOTIDE SEQUENCE [LARGE SCALE GENOMIC DNA]</scope>
    <source>
        <strain evidence="2">P1</strain>
    </source>
</reference>
<dbReference type="EMBL" id="CP038487">
    <property type="protein sequence ID" value="QFZ28646.1"/>
    <property type="molecule type" value="Genomic_DNA"/>
</dbReference>
<evidence type="ECO:0000313" key="2">
    <source>
        <dbReference type="Proteomes" id="UP000326582"/>
    </source>
</evidence>
<name>A0ACD0WMM2_CLALS</name>
<protein>
    <submittedName>
        <fullName evidence="1">Histone acetyltransferase type B subunit</fullName>
    </submittedName>
</protein>
<keyword evidence="2" id="KW-1185">Reference proteome</keyword>
<proteinExistence type="predicted"/>
<gene>
    <name evidence="1" type="ORF">EJF14_40692</name>
</gene>
<organism evidence="1 2">
    <name type="scientific">Clavispora lusitaniae</name>
    <name type="common">Candida lusitaniae</name>
    <dbReference type="NCBI Taxonomy" id="36911"/>
    <lineage>
        <taxon>Eukaryota</taxon>
        <taxon>Fungi</taxon>
        <taxon>Dikarya</taxon>
        <taxon>Ascomycota</taxon>
        <taxon>Saccharomycotina</taxon>
        <taxon>Pichiomycetes</taxon>
        <taxon>Metschnikowiaceae</taxon>
        <taxon>Clavispora</taxon>
    </lineage>
</organism>
<evidence type="ECO:0000313" key="1">
    <source>
        <dbReference type="EMBL" id="QFZ28646.1"/>
    </source>
</evidence>